<dbReference type="Proteomes" id="UP000475862">
    <property type="component" value="Unassembled WGS sequence"/>
</dbReference>
<reference evidence="1 2" key="1">
    <citation type="submission" date="2019-08" db="EMBL/GenBank/DDBJ databases">
        <title>The genome of the soybean aphid Biotype 1, its phylome, world population structure and adaptation to the North American continent.</title>
        <authorList>
            <person name="Giordano R."/>
            <person name="Donthu R.K."/>
            <person name="Hernandez A.G."/>
            <person name="Wright C.L."/>
            <person name="Zimin A.V."/>
        </authorList>
    </citation>
    <scope>NUCLEOTIDE SEQUENCE [LARGE SCALE GENOMIC DNA]</scope>
    <source>
        <tissue evidence="1">Whole aphids</tissue>
    </source>
</reference>
<name>A0A6G0TF94_APHGL</name>
<dbReference type="EMBL" id="VYZN01000042">
    <property type="protein sequence ID" value="KAE9530861.1"/>
    <property type="molecule type" value="Genomic_DNA"/>
</dbReference>
<evidence type="ECO:0008006" key="3">
    <source>
        <dbReference type="Google" id="ProtNLM"/>
    </source>
</evidence>
<gene>
    <name evidence="1" type="ORF">AGLY_011323</name>
</gene>
<protein>
    <recommendedName>
        <fullName evidence="3">THAP-type domain-containing protein</fullName>
    </recommendedName>
</protein>
<dbReference type="OrthoDB" id="6496153at2759"/>
<keyword evidence="2" id="KW-1185">Reference proteome</keyword>
<evidence type="ECO:0000313" key="2">
    <source>
        <dbReference type="Proteomes" id="UP000475862"/>
    </source>
</evidence>
<comment type="caution">
    <text evidence="1">The sequence shown here is derived from an EMBL/GenBank/DDBJ whole genome shotgun (WGS) entry which is preliminary data.</text>
</comment>
<proteinExistence type="predicted"/>
<sequence>MSTIKSKNSCCVVNCNKSYKNTTNIIFYRFPNRDYEKETKEKENGKPWRPSVHSVYTKKKTTNVLQNIARYERSINRQNQSTEFQQINNEIIPSTELELNNITTINISTQVAFEVSEESFILYCVYEGNNNVGTQASSCLSFRGYNSIQSANALKGITCVTFKIFNFLLSLLPQTNRTIISTEDTFLIMLMKVELGLSVLHIQPLVHFFQSIELPLVDHKTNNLIFWPSKTTIVDTLIHPLSRMYSHTRE</sequence>
<organism evidence="1 2">
    <name type="scientific">Aphis glycines</name>
    <name type="common">Soybean aphid</name>
    <dbReference type="NCBI Taxonomy" id="307491"/>
    <lineage>
        <taxon>Eukaryota</taxon>
        <taxon>Metazoa</taxon>
        <taxon>Ecdysozoa</taxon>
        <taxon>Arthropoda</taxon>
        <taxon>Hexapoda</taxon>
        <taxon>Insecta</taxon>
        <taxon>Pterygota</taxon>
        <taxon>Neoptera</taxon>
        <taxon>Paraneoptera</taxon>
        <taxon>Hemiptera</taxon>
        <taxon>Sternorrhyncha</taxon>
        <taxon>Aphidomorpha</taxon>
        <taxon>Aphidoidea</taxon>
        <taxon>Aphididae</taxon>
        <taxon>Aphidini</taxon>
        <taxon>Aphis</taxon>
        <taxon>Aphis</taxon>
    </lineage>
</organism>
<evidence type="ECO:0000313" key="1">
    <source>
        <dbReference type="EMBL" id="KAE9530861.1"/>
    </source>
</evidence>
<accession>A0A6G0TF94</accession>
<dbReference type="AlphaFoldDB" id="A0A6G0TF94"/>